<dbReference type="Pfam" id="PF13411">
    <property type="entry name" value="MerR_1"/>
    <property type="match status" value="1"/>
</dbReference>
<dbReference type="GO" id="GO:0003700">
    <property type="term" value="F:DNA-binding transcription factor activity"/>
    <property type="evidence" value="ECO:0007669"/>
    <property type="project" value="InterPro"/>
</dbReference>
<protein>
    <recommendedName>
        <fullName evidence="3">HTH merR-type domain-containing protein</fullName>
    </recommendedName>
</protein>
<keyword evidence="1" id="KW-0238">DNA-binding</keyword>
<feature type="region of interest" description="Disordered" evidence="2">
    <location>
        <begin position="1"/>
        <end position="20"/>
    </location>
</feature>
<dbReference type="PANTHER" id="PTHR30204">
    <property type="entry name" value="REDOX-CYCLING DRUG-SENSING TRANSCRIPTIONAL ACTIVATOR SOXR"/>
    <property type="match status" value="1"/>
</dbReference>
<dbReference type="PANTHER" id="PTHR30204:SF58">
    <property type="entry name" value="HTH-TYPE TRANSCRIPTIONAL REGULATOR YFMP"/>
    <property type="match status" value="1"/>
</dbReference>
<dbReference type="PROSITE" id="PS50937">
    <property type="entry name" value="HTH_MERR_2"/>
    <property type="match status" value="1"/>
</dbReference>
<evidence type="ECO:0000259" key="3">
    <source>
        <dbReference type="PROSITE" id="PS50937"/>
    </source>
</evidence>
<feature type="domain" description="HTH merR-type" evidence="3">
    <location>
        <begin position="81"/>
        <end position="150"/>
    </location>
</feature>
<gene>
    <name evidence="4" type="ORF">METZ01_LOCUS34139</name>
</gene>
<feature type="non-terminal residue" evidence="4">
    <location>
        <position position="1"/>
    </location>
</feature>
<evidence type="ECO:0000256" key="1">
    <source>
        <dbReference type="ARBA" id="ARBA00023125"/>
    </source>
</evidence>
<dbReference type="Gene3D" id="1.10.1660.10">
    <property type="match status" value="1"/>
</dbReference>
<dbReference type="InterPro" id="IPR009061">
    <property type="entry name" value="DNA-bd_dom_put_sf"/>
</dbReference>
<organism evidence="4">
    <name type="scientific">marine metagenome</name>
    <dbReference type="NCBI Taxonomy" id="408172"/>
    <lineage>
        <taxon>unclassified sequences</taxon>
        <taxon>metagenomes</taxon>
        <taxon>ecological metagenomes</taxon>
    </lineage>
</organism>
<dbReference type="SMART" id="SM00422">
    <property type="entry name" value="HTH_MERR"/>
    <property type="match status" value="1"/>
</dbReference>
<dbReference type="SUPFAM" id="SSF46955">
    <property type="entry name" value="Putative DNA-binding domain"/>
    <property type="match status" value="1"/>
</dbReference>
<evidence type="ECO:0000256" key="2">
    <source>
        <dbReference type="SAM" id="MobiDB-lite"/>
    </source>
</evidence>
<reference evidence="4" key="1">
    <citation type="submission" date="2018-05" db="EMBL/GenBank/DDBJ databases">
        <authorList>
            <person name="Lanie J.A."/>
            <person name="Ng W.-L."/>
            <person name="Kazmierczak K.M."/>
            <person name="Andrzejewski T.M."/>
            <person name="Davidsen T.M."/>
            <person name="Wayne K.J."/>
            <person name="Tettelin H."/>
            <person name="Glass J.I."/>
            <person name="Rusch D."/>
            <person name="Podicherti R."/>
            <person name="Tsui H.-C.T."/>
            <person name="Winkler M.E."/>
        </authorList>
    </citation>
    <scope>NUCLEOTIDE SEQUENCE</scope>
</reference>
<sequence length="190" mass="21190">VAQEFNQSRRGSMDSQSSRLAWSRSDALNRMLADLYEIGTSKPVSQSTSVVNLQEETLDTRSEDHNYNVGNRIQQSAVTGVYVISVAARLADMHPQTLRKYDKEGLVSPQRSQGSRRLYSDSDVERLHVIRRLADELGLNLNGVSLVLDLVRSLTDIVLLLETNLEVSDKRAAKVASDEIRQILSYVGAD</sequence>
<dbReference type="AlphaFoldDB" id="A0A381QPI0"/>
<accession>A0A381QPI0</accession>
<dbReference type="InterPro" id="IPR000551">
    <property type="entry name" value="MerR-type_HTH_dom"/>
</dbReference>
<dbReference type="InterPro" id="IPR047057">
    <property type="entry name" value="MerR_fam"/>
</dbReference>
<evidence type="ECO:0000313" key="4">
    <source>
        <dbReference type="EMBL" id="SUZ81285.1"/>
    </source>
</evidence>
<proteinExistence type="predicted"/>
<name>A0A381QPI0_9ZZZZ</name>
<dbReference type="EMBL" id="UINC01001461">
    <property type="protein sequence ID" value="SUZ81285.1"/>
    <property type="molecule type" value="Genomic_DNA"/>
</dbReference>
<dbReference type="GO" id="GO:0003677">
    <property type="term" value="F:DNA binding"/>
    <property type="evidence" value="ECO:0007669"/>
    <property type="project" value="UniProtKB-KW"/>
</dbReference>